<dbReference type="CDD" id="cd06261">
    <property type="entry name" value="TM_PBP2"/>
    <property type="match status" value="1"/>
</dbReference>
<keyword evidence="7 8" id="KW-0472">Membrane</keyword>
<keyword evidence="4 8" id="KW-0812">Transmembrane</keyword>
<dbReference type="GO" id="GO:0006865">
    <property type="term" value="P:amino acid transport"/>
    <property type="evidence" value="ECO:0007669"/>
    <property type="project" value="UniProtKB-KW"/>
</dbReference>
<evidence type="ECO:0000313" key="11">
    <source>
        <dbReference type="Proteomes" id="UP000308230"/>
    </source>
</evidence>
<dbReference type="SUPFAM" id="SSF161098">
    <property type="entry name" value="MetI-like"/>
    <property type="match status" value="1"/>
</dbReference>
<proteinExistence type="inferred from homology"/>
<comment type="similarity">
    <text evidence="8">Belongs to the binding-protein-dependent transport system permease family.</text>
</comment>
<protein>
    <submittedName>
        <fullName evidence="10">Amino acid ABC transporter permease</fullName>
    </submittedName>
</protein>
<gene>
    <name evidence="10" type="ORF">FCL54_02580</name>
</gene>
<dbReference type="Gene3D" id="1.10.3720.10">
    <property type="entry name" value="MetI-like"/>
    <property type="match status" value="1"/>
</dbReference>
<evidence type="ECO:0000256" key="7">
    <source>
        <dbReference type="ARBA" id="ARBA00023136"/>
    </source>
</evidence>
<dbReference type="NCBIfam" id="TIGR01726">
    <property type="entry name" value="HEQRo_perm_3TM"/>
    <property type="match status" value="1"/>
</dbReference>
<feature type="transmembrane region" description="Helical" evidence="8">
    <location>
        <begin position="187"/>
        <end position="211"/>
    </location>
</feature>
<keyword evidence="6 8" id="KW-1133">Transmembrane helix</keyword>
<comment type="subcellular location">
    <subcellularLocation>
        <location evidence="1 8">Cell membrane</location>
        <topology evidence="1 8">Multi-pass membrane protein</topology>
    </subcellularLocation>
</comment>
<feature type="transmembrane region" description="Helical" evidence="8">
    <location>
        <begin position="87"/>
        <end position="108"/>
    </location>
</feature>
<dbReference type="PROSITE" id="PS50928">
    <property type="entry name" value="ABC_TM1"/>
    <property type="match status" value="1"/>
</dbReference>
<dbReference type="Proteomes" id="UP000308230">
    <property type="component" value="Unassembled WGS sequence"/>
</dbReference>
<dbReference type="GO" id="GO:0022857">
    <property type="term" value="F:transmembrane transporter activity"/>
    <property type="evidence" value="ECO:0007669"/>
    <property type="project" value="InterPro"/>
</dbReference>
<keyword evidence="5" id="KW-0029">Amino-acid transport</keyword>
<evidence type="ECO:0000256" key="2">
    <source>
        <dbReference type="ARBA" id="ARBA00022448"/>
    </source>
</evidence>
<dbReference type="InterPro" id="IPR035906">
    <property type="entry name" value="MetI-like_sf"/>
</dbReference>
<dbReference type="Pfam" id="PF00528">
    <property type="entry name" value="BPD_transp_1"/>
    <property type="match status" value="1"/>
</dbReference>
<keyword evidence="2 8" id="KW-0813">Transport</keyword>
<organism evidence="10 11">
    <name type="scientific">Exobacillus caeni</name>
    <dbReference type="NCBI Taxonomy" id="2574798"/>
    <lineage>
        <taxon>Bacteria</taxon>
        <taxon>Bacillati</taxon>
        <taxon>Bacillota</taxon>
        <taxon>Bacilli</taxon>
        <taxon>Bacillales</taxon>
        <taxon>Guptibacillaceae</taxon>
        <taxon>Exobacillus</taxon>
    </lineage>
</organism>
<feature type="transmembrane region" description="Helical" evidence="8">
    <location>
        <begin position="24"/>
        <end position="46"/>
    </location>
</feature>
<evidence type="ECO:0000259" key="9">
    <source>
        <dbReference type="PROSITE" id="PS50928"/>
    </source>
</evidence>
<dbReference type="InterPro" id="IPR000515">
    <property type="entry name" value="MetI-like"/>
</dbReference>
<dbReference type="InterPro" id="IPR043429">
    <property type="entry name" value="ArtM/GltK/GlnP/TcyL/YhdX-like"/>
</dbReference>
<dbReference type="InterPro" id="IPR010065">
    <property type="entry name" value="AA_ABC_transptr_permease_3TM"/>
</dbReference>
<evidence type="ECO:0000256" key="1">
    <source>
        <dbReference type="ARBA" id="ARBA00004651"/>
    </source>
</evidence>
<evidence type="ECO:0000256" key="3">
    <source>
        <dbReference type="ARBA" id="ARBA00022475"/>
    </source>
</evidence>
<keyword evidence="3" id="KW-1003">Cell membrane</keyword>
<comment type="caution">
    <text evidence="10">The sequence shown here is derived from an EMBL/GenBank/DDBJ whole genome shotgun (WGS) entry which is preliminary data.</text>
</comment>
<evidence type="ECO:0000313" key="10">
    <source>
        <dbReference type="EMBL" id="TLS39213.1"/>
    </source>
</evidence>
<evidence type="ECO:0000256" key="5">
    <source>
        <dbReference type="ARBA" id="ARBA00022970"/>
    </source>
</evidence>
<reference evidence="10 11" key="1">
    <citation type="submission" date="2019-04" db="EMBL/GenBank/DDBJ databases">
        <title>Bacillus caeni sp. nov., a bacterium isolated from mangrove sediment.</title>
        <authorList>
            <person name="Huang H."/>
            <person name="Mo K."/>
            <person name="Hu Y."/>
        </authorList>
    </citation>
    <scope>NUCLEOTIDE SEQUENCE [LARGE SCALE GENOMIC DNA]</scope>
    <source>
        <strain evidence="10 11">HB172195</strain>
    </source>
</reference>
<keyword evidence="11" id="KW-1185">Reference proteome</keyword>
<evidence type="ECO:0000256" key="6">
    <source>
        <dbReference type="ARBA" id="ARBA00022989"/>
    </source>
</evidence>
<dbReference type="EMBL" id="SWLG01000001">
    <property type="protein sequence ID" value="TLS39213.1"/>
    <property type="molecule type" value="Genomic_DNA"/>
</dbReference>
<name>A0A5R9FEB3_9BACL</name>
<dbReference type="GO" id="GO:0043190">
    <property type="term" value="C:ATP-binding cassette (ABC) transporter complex"/>
    <property type="evidence" value="ECO:0007669"/>
    <property type="project" value="InterPro"/>
</dbReference>
<feature type="domain" description="ABC transmembrane type-1" evidence="9">
    <location>
        <begin position="22"/>
        <end position="208"/>
    </location>
</feature>
<feature type="transmembrane region" description="Helical" evidence="8">
    <location>
        <begin position="58"/>
        <end position="81"/>
    </location>
</feature>
<dbReference type="RefSeq" id="WP_138122836.1">
    <property type="nucleotide sequence ID" value="NZ_SWLG01000001.1"/>
</dbReference>
<evidence type="ECO:0000256" key="4">
    <source>
        <dbReference type="ARBA" id="ARBA00022692"/>
    </source>
</evidence>
<evidence type="ECO:0000256" key="8">
    <source>
        <dbReference type="RuleBase" id="RU363032"/>
    </source>
</evidence>
<dbReference type="AlphaFoldDB" id="A0A5R9FEB3"/>
<dbReference type="PANTHER" id="PTHR30614">
    <property type="entry name" value="MEMBRANE COMPONENT OF AMINO ACID ABC TRANSPORTER"/>
    <property type="match status" value="1"/>
</dbReference>
<dbReference type="FunFam" id="1.10.3720.10:FF:000033">
    <property type="entry name" value="Polar amino acid ABC transporter permease"/>
    <property type="match status" value="1"/>
</dbReference>
<accession>A0A5R9FEB3</accession>
<dbReference type="OrthoDB" id="9805999at2"/>
<sequence length="219" mass="24331">MPSISHLLETFANSYPIFLEGMWLTLRLTAISILIAVFFGLFFSLLKISNVKVLNWIADVYIGVIRGTPLIVQIFIFYFGLSNLGISAFWSAALGLALHNGAYIAEIFRGSIQSIEKGQMEAGRSLGMSHTLTMRRIILPQAFRRALPPLGNQFIIGLKDSSLAAFISLSELFSIATTQGARTFDEMTYLMIVAFYYLVLVLAFTVLVNMLERKLAASD</sequence>
<dbReference type="PANTHER" id="PTHR30614:SF46">
    <property type="entry name" value="ABC TRANSPORTER MEMBRANE SPANNING PERMEASE-GLUTAMINE TRANSPORT"/>
    <property type="match status" value="1"/>
</dbReference>